<proteinExistence type="predicted"/>
<organism evidence="1 2">
    <name type="scientific">Aureimonas phyllosphaerae</name>
    <dbReference type="NCBI Taxonomy" id="1166078"/>
    <lineage>
        <taxon>Bacteria</taxon>
        <taxon>Pseudomonadati</taxon>
        <taxon>Pseudomonadota</taxon>
        <taxon>Alphaproteobacteria</taxon>
        <taxon>Hyphomicrobiales</taxon>
        <taxon>Aurantimonadaceae</taxon>
        <taxon>Aureimonas</taxon>
    </lineage>
</organism>
<name>A0A7W6BS88_9HYPH</name>
<dbReference type="AlphaFoldDB" id="A0A7W6BS88"/>
<gene>
    <name evidence="1" type="ORF">GGR05_003279</name>
</gene>
<accession>A0A7W6BS88</accession>
<dbReference type="InterPro" id="IPR016181">
    <property type="entry name" value="Acyl_CoA_acyltransferase"/>
</dbReference>
<dbReference type="Gene3D" id="3.40.630.30">
    <property type="match status" value="1"/>
</dbReference>
<keyword evidence="1" id="KW-0808">Transferase</keyword>
<evidence type="ECO:0000313" key="2">
    <source>
        <dbReference type="Proteomes" id="UP000531216"/>
    </source>
</evidence>
<dbReference type="RefSeq" id="WP_244546075.1">
    <property type="nucleotide sequence ID" value="NZ_FOOA01000021.1"/>
</dbReference>
<dbReference type="SUPFAM" id="SSF55729">
    <property type="entry name" value="Acyl-CoA N-acyltransferases (Nat)"/>
    <property type="match status" value="1"/>
</dbReference>
<comment type="caution">
    <text evidence="1">The sequence shown here is derived from an EMBL/GenBank/DDBJ whole genome shotgun (WGS) entry which is preliminary data.</text>
</comment>
<sequence length="240" mass="26707">MAEAACRLEDEVWGHLGYLNFTDAHHRHYDTILTRFADLQLCLVDDATGEMVALANCTPIAWDGAALPARGWDWLVEEGARDDAPVPNTLGALAISVPPRHRGAGHAQRMIGELKTLCERQGFSSLIAPVRPSRKFGHPSVRMQDYVGWQDPQGRCFDPWLRSHLHQGARLVGVCDRSMVVEQPVAFWEAWAGRRFETSGPFEIEGGLVPLQIDLVRGVGLYEEPNVWVRYDGVSGTPLN</sequence>
<keyword evidence="2" id="KW-1185">Reference proteome</keyword>
<protein>
    <submittedName>
        <fullName evidence="1">GNAT superfamily N-acetyltransferase</fullName>
    </submittedName>
</protein>
<dbReference type="GO" id="GO:0016740">
    <property type="term" value="F:transferase activity"/>
    <property type="evidence" value="ECO:0007669"/>
    <property type="project" value="UniProtKB-KW"/>
</dbReference>
<reference evidence="1 2" key="1">
    <citation type="submission" date="2020-08" db="EMBL/GenBank/DDBJ databases">
        <title>Genomic Encyclopedia of Type Strains, Phase IV (KMG-IV): sequencing the most valuable type-strain genomes for metagenomic binning, comparative biology and taxonomic classification.</title>
        <authorList>
            <person name="Goeker M."/>
        </authorList>
    </citation>
    <scope>NUCLEOTIDE SEQUENCE [LARGE SCALE GENOMIC DNA]</scope>
    <source>
        <strain evidence="1 2">DSM 25024</strain>
    </source>
</reference>
<dbReference type="Proteomes" id="UP000531216">
    <property type="component" value="Unassembled WGS sequence"/>
</dbReference>
<evidence type="ECO:0000313" key="1">
    <source>
        <dbReference type="EMBL" id="MBB3937114.1"/>
    </source>
</evidence>
<dbReference type="EMBL" id="JACIDO010000007">
    <property type="protein sequence ID" value="MBB3937114.1"/>
    <property type="molecule type" value="Genomic_DNA"/>
</dbReference>